<dbReference type="GeneID" id="41594877"/>
<keyword evidence="5" id="KW-0479">Metal-binding</keyword>
<dbReference type="Pfam" id="PF00253">
    <property type="entry name" value="Ribosomal_S14"/>
    <property type="match status" value="1"/>
</dbReference>
<accession>A0A2K5AQS0</accession>
<dbReference type="PANTHER" id="PTHR12010:SF2">
    <property type="entry name" value="40S RIBOSOMAL PROTEIN S29"/>
    <property type="match status" value="1"/>
</dbReference>
<dbReference type="EMBL" id="LT981265">
    <property type="protein sequence ID" value="SPC33996.1"/>
    <property type="molecule type" value="Genomic_DNA"/>
</dbReference>
<dbReference type="KEGG" id="ncv:NCAV_0818"/>
<evidence type="ECO:0000256" key="3">
    <source>
        <dbReference type="ARBA" id="ARBA00022980"/>
    </source>
</evidence>
<evidence type="ECO:0000256" key="1">
    <source>
        <dbReference type="ARBA" id="ARBA00022730"/>
    </source>
</evidence>
<evidence type="ECO:0000313" key="7">
    <source>
        <dbReference type="Proteomes" id="UP000236248"/>
    </source>
</evidence>
<gene>
    <name evidence="6" type="primary">rps14p</name>
    <name evidence="5" type="synonym">rps14</name>
    <name evidence="6" type="ORF">NCAV_0818</name>
</gene>
<protein>
    <recommendedName>
        <fullName evidence="5">Small ribosomal subunit protein uS14</fullName>
    </recommendedName>
</protein>
<comment type="subunit">
    <text evidence="5">Part of the 30S ribosomal subunit.</text>
</comment>
<dbReference type="InterPro" id="IPR023676">
    <property type="entry name" value="Ribosomal_uS14_arc"/>
</dbReference>
<dbReference type="InterPro" id="IPR039744">
    <property type="entry name" value="RIbosomal_uS14_euk_arc"/>
</dbReference>
<dbReference type="GO" id="GO:0002181">
    <property type="term" value="P:cytoplasmic translation"/>
    <property type="evidence" value="ECO:0007669"/>
    <property type="project" value="TreeGrafter"/>
</dbReference>
<dbReference type="FunFam" id="4.10.830.10:FF:000002">
    <property type="entry name" value="40S ribosomal protein S29"/>
    <property type="match status" value="1"/>
</dbReference>
<feature type="binding site" evidence="5">
    <location>
        <position position="45"/>
    </location>
    <ligand>
        <name>Zn(2+)</name>
        <dbReference type="ChEBI" id="CHEBI:29105"/>
    </ligand>
</feature>
<comment type="cofactor">
    <cofactor evidence="5">
        <name>Zn(2+)</name>
        <dbReference type="ChEBI" id="CHEBI:29105"/>
    </cofactor>
    <text evidence="5">Binds 1 zinc ion per subunit.</text>
</comment>
<dbReference type="PANTHER" id="PTHR12010">
    <property type="entry name" value="40S RIBOSOMAL PROTEIN S29"/>
    <property type="match status" value="1"/>
</dbReference>
<feature type="binding site" evidence="5">
    <location>
        <position position="27"/>
    </location>
    <ligand>
        <name>Zn(2+)</name>
        <dbReference type="ChEBI" id="CHEBI:29105"/>
    </ligand>
</feature>
<sequence>MAKVRDFVLTGRKERKYGKGSRWCRRCGQYTAIIQKYDLLLCRQCFREVAKRIGFKKYM</sequence>
<dbReference type="NCBIfam" id="NF004424">
    <property type="entry name" value="PRK05766.1"/>
    <property type="match status" value="1"/>
</dbReference>
<feature type="binding site" evidence="5">
    <location>
        <position position="42"/>
    </location>
    <ligand>
        <name>Zn(2+)</name>
        <dbReference type="ChEBI" id="CHEBI:29105"/>
    </ligand>
</feature>
<evidence type="ECO:0000256" key="4">
    <source>
        <dbReference type="ARBA" id="ARBA00023274"/>
    </source>
</evidence>
<keyword evidence="1 5" id="KW-0699">rRNA-binding</keyword>
<evidence type="ECO:0000313" key="6">
    <source>
        <dbReference type="EMBL" id="SPC33996.1"/>
    </source>
</evidence>
<dbReference type="AlphaFoldDB" id="A0A2K5AQS0"/>
<dbReference type="RefSeq" id="WP_103287244.1">
    <property type="nucleotide sequence ID" value="NZ_LT981265.1"/>
</dbReference>
<keyword evidence="5" id="KW-0862">Zinc</keyword>
<comment type="similarity">
    <text evidence="5">Belongs to the universal ribosomal protein uS14 family. Zinc-binding uS14 subfamily.</text>
</comment>
<organism evidence="6 7">
    <name type="scientific">Candidatus Nitrosocaldus cavascurensis</name>
    <dbReference type="NCBI Taxonomy" id="2058097"/>
    <lineage>
        <taxon>Archaea</taxon>
        <taxon>Nitrososphaerota</taxon>
        <taxon>Nitrososphaeria</taxon>
        <taxon>Candidatus Nitrosocaldales</taxon>
        <taxon>Candidatus Nitrosocaldaceae</taxon>
        <taxon>Candidatus Nitrosocaldus</taxon>
    </lineage>
</organism>
<comment type="function">
    <text evidence="5">Binds 16S rRNA, required for the assembly of 30S particles.</text>
</comment>
<dbReference type="GO" id="GO:0022627">
    <property type="term" value="C:cytosolic small ribosomal subunit"/>
    <property type="evidence" value="ECO:0007669"/>
    <property type="project" value="TreeGrafter"/>
</dbReference>
<proteinExistence type="inferred from homology"/>
<keyword evidence="4 5" id="KW-0687">Ribonucleoprotein</keyword>
<dbReference type="GO" id="GO:0008270">
    <property type="term" value="F:zinc ion binding"/>
    <property type="evidence" value="ECO:0007669"/>
    <property type="project" value="UniProtKB-UniRule"/>
</dbReference>
<evidence type="ECO:0000256" key="2">
    <source>
        <dbReference type="ARBA" id="ARBA00022884"/>
    </source>
</evidence>
<keyword evidence="3 5" id="KW-0689">Ribosomal protein</keyword>
<reference evidence="7" key="1">
    <citation type="submission" date="2018-01" db="EMBL/GenBank/DDBJ databases">
        <authorList>
            <person name="Kerou L M."/>
        </authorList>
    </citation>
    <scope>NUCLEOTIDE SEQUENCE [LARGE SCALE GENOMIC DNA]</scope>
    <source>
        <strain evidence="7">SCU2</strain>
    </source>
</reference>
<dbReference type="HAMAP" id="MF_01364_A">
    <property type="entry name" value="Ribosomal_uS14_2_A"/>
    <property type="match status" value="1"/>
</dbReference>
<keyword evidence="7" id="KW-1185">Reference proteome</keyword>
<dbReference type="GO" id="GO:0019843">
    <property type="term" value="F:rRNA binding"/>
    <property type="evidence" value="ECO:0007669"/>
    <property type="project" value="UniProtKB-UniRule"/>
</dbReference>
<dbReference type="GO" id="GO:0003735">
    <property type="term" value="F:structural constituent of ribosome"/>
    <property type="evidence" value="ECO:0007669"/>
    <property type="project" value="InterPro"/>
</dbReference>
<dbReference type="InterPro" id="IPR043140">
    <property type="entry name" value="Ribosomal_uS14_sf"/>
</dbReference>
<name>A0A2K5AQS0_9ARCH</name>
<feature type="binding site" evidence="5">
    <location>
        <position position="24"/>
    </location>
    <ligand>
        <name>Zn(2+)</name>
        <dbReference type="ChEBI" id="CHEBI:29105"/>
    </ligand>
</feature>
<keyword evidence="2 5" id="KW-0694">RNA-binding</keyword>
<dbReference type="InterPro" id="IPR001209">
    <property type="entry name" value="Ribosomal_uS14"/>
</dbReference>
<evidence type="ECO:0000256" key="5">
    <source>
        <dbReference type="HAMAP-Rule" id="MF_01364"/>
    </source>
</evidence>
<dbReference type="Gene3D" id="4.10.830.10">
    <property type="entry name" value="30s Ribosomal Protein S14, Chain N"/>
    <property type="match status" value="1"/>
</dbReference>
<dbReference type="Proteomes" id="UP000236248">
    <property type="component" value="Chromosome NCAV"/>
</dbReference>